<protein>
    <submittedName>
        <fullName evidence="2">Uncharacterized protein</fullName>
    </submittedName>
</protein>
<evidence type="ECO:0000313" key="3">
    <source>
        <dbReference type="Proteomes" id="UP000054007"/>
    </source>
</evidence>
<feature type="region of interest" description="Disordered" evidence="1">
    <location>
        <begin position="60"/>
        <end position="237"/>
    </location>
</feature>
<sequence>MSSAVQQGSLGSSGSSILVPTPRWNFHGLIDPDAETQSQYFNDDFECIESQKENIAVDEVMQEPEEDPITINEPNPLSGLSTSPTMARASNLHNAPPPRKTRPAPSHANALEPASQDSFLNTFPDRPPPGYIKPFSNNNTTVSQIRGDHDDSGQRRRIPAPDSEPDDAEPKAASDNGSQVPDDEEGEEEISSAQARDELPPSDCYASDAPRPTSQPVPRASQLSEADSTQPASTTSVQPYITHDIQLRQLIIMTINNYGESARHAWCQKLSESGISYEDAWRIRTSDYMRALSEVPSDGIIVVDSASQTFDEDGDEECEATQPNPGSNAVESEPYEATQPNPGSNGVDSHEETQPDESNEVDSFDPSPQIAGSDVEDSYEETQQIAGSNIVESPIIPPRALEVLPQVTSQPDSSIVPETVASVDVDMEDKMPLAQLIKLKPPSKPRPPSRQTQQSPALPANTSITSDDVVPDSLELTQEPVPSKKAAQEAPAPAEAGPSKPNSKAASTPKPPPKSKPTPKPKPKTTPRVAATPASARKRKRADSDASPVVKEEEQAEASQRT</sequence>
<feature type="compositionally biased region" description="Polar residues" evidence="1">
    <location>
        <begin position="381"/>
        <end position="391"/>
    </location>
</feature>
<evidence type="ECO:0000313" key="2">
    <source>
        <dbReference type="EMBL" id="KIY72021.1"/>
    </source>
</evidence>
<feature type="compositionally biased region" description="Low complexity" evidence="1">
    <location>
        <begin position="483"/>
        <end position="508"/>
    </location>
</feature>
<feature type="compositionally biased region" description="Polar residues" evidence="1">
    <location>
        <begin position="338"/>
        <end position="347"/>
    </location>
</feature>
<feature type="compositionally biased region" description="Acidic residues" evidence="1">
    <location>
        <begin position="181"/>
        <end position="190"/>
    </location>
</feature>
<proteinExistence type="predicted"/>
<feature type="compositionally biased region" description="Acidic residues" evidence="1">
    <location>
        <begin position="354"/>
        <end position="363"/>
    </location>
</feature>
<reference evidence="2 3" key="1">
    <citation type="journal article" date="2015" name="Fungal Genet. Biol.">
        <title>Evolution of novel wood decay mechanisms in Agaricales revealed by the genome sequences of Fistulina hepatica and Cylindrobasidium torrendii.</title>
        <authorList>
            <person name="Floudas D."/>
            <person name="Held B.W."/>
            <person name="Riley R."/>
            <person name="Nagy L.G."/>
            <person name="Koehler G."/>
            <person name="Ransdell A.S."/>
            <person name="Younus H."/>
            <person name="Chow J."/>
            <person name="Chiniquy J."/>
            <person name="Lipzen A."/>
            <person name="Tritt A."/>
            <person name="Sun H."/>
            <person name="Haridas S."/>
            <person name="LaButti K."/>
            <person name="Ohm R.A."/>
            <person name="Kues U."/>
            <person name="Blanchette R.A."/>
            <person name="Grigoriev I.V."/>
            <person name="Minto R.E."/>
            <person name="Hibbett D.S."/>
        </authorList>
    </citation>
    <scope>NUCLEOTIDE SEQUENCE [LARGE SCALE GENOMIC DNA]</scope>
    <source>
        <strain evidence="2 3">FP15055 ss-10</strain>
    </source>
</reference>
<organism evidence="2 3">
    <name type="scientific">Cylindrobasidium torrendii FP15055 ss-10</name>
    <dbReference type="NCBI Taxonomy" id="1314674"/>
    <lineage>
        <taxon>Eukaryota</taxon>
        <taxon>Fungi</taxon>
        <taxon>Dikarya</taxon>
        <taxon>Basidiomycota</taxon>
        <taxon>Agaricomycotina</taxon>
        <taxon>Agaricomycetes</taxon>
        <taxon>Agaricomycetidae</taxon>
        <taxon>Agaricales</taxon>
        <taxon>Marasmiineae</taxon>
        <taxon>Physalacriaceae</taxon>
        <taxon>Cylindrobasidium</taxon>
    </lineage>
</organism>
<keyword evidence="3" id="KW-1185">Reference proteome</keyword>
<dbReference type="AlphaFoldDB" id="A0A0D7BQY9"/>
<gene>
    <name evidence="2" type="ORF">CYLTODRAFT_69220</name>
</gene>
<feature type="region of interest" description="Disordered" evidence="1">
    <location>
        <begin position="309"/>
        <end position="562"/>
    </location>
</feature>
<feature type="compositionally biased region" description="Polar residues" evidence="1">
    <location>
        <begin position="212"/>
        <end position="237"/>
    </location>
</feature>
<feature type="compositionally biased region" description="Polar residues" evidence="1">
    <location>
        <begin position="135"/>
        <end position="144"/>
    </location>
</feature>
<name>A0A0D7BQY9_9AGAR</name>
<dbReference type="Proteomes" id="UP000054007">
    <property type="component" value="Unassembled WGS sequence"/>
</dbReference>
<feature type="compositionally biased region" description="Polar residues" evidence="1">
    <location>
        <begin position="72"/>
        <end position="85"/>
    </location>
</feature>
<dbReference type="EMBL" id="KN880447">
    <property type="protein sequence ID" value="KIY72021.1"/>
    <property type="molecule type" value="Genomic_DNA"/>
</dbReference>
<accession>A0A0D7BQY9</accession>
<feature type="compositionally biased region" description="Polar residues" evidence="1">
    <location>
        <begin position="321"/>
        <end position="330"/>
    </location>
</feature>
<evidence type="ECO:0000256" key="1">
    <source>
        <dbReference type="SAM" id="MobiDB-lite"/>
    </source>
</evidence>
<feature type="compositionally biased region" description="Acidic residues" evidence="1">
    <location>
        <begin position="310"/>
        <end position="319"/>
    </location>
</feature>